<evidence type="ECO:0000256" key="2">
    <source>
        <dbReference type="ARBA" id="ARBA00022840"/>
    </source>
</evidence>
<keyword evidence="4" id="KW-1185">Reference proteome</keyword>
<comment type="caution">
    <text evidence="3">The sequence shown here is derived from an EMBL/GenBank/DDBJ whole genome shotgun (WGS) entry which is preliminary data.</text>
</comment>
<sequence>MPTVITIASGKGGVGKSSLAANFALRLQKTSGRTLLVDSDLLMANSHILLDLKPEFDLIDVLQARCTLREAIALVDGGLSVLAGRTGASVAVDKVKDPLQGVLSQLRGPKGAFDYIVVDAPAGASQDLINTLANSDRVVIVLLAQATSFVDAYALIKNCYMERGITQYSVLLNMVKTEAQAIAVFENFSSTVKAFLPVNLTYTGHVEHCPEIHACSRKCVAIVRMGGKSEQIKNFDAILSQIQRAPHNALLLDPTPRT</sequence>
<dbReference type="Gene3D" id="3.40.50.300">
    <property type="entry name" value="P-loop containing nucleotide triphosphate hydrolases"/>
    <property type="match status" value="1"/>
</dbReference>
<dbReference type="PANTHER" id="PTHR43384">
    <property type="entry name" value="SEPTUM SITE-DETERMINING PROTEIN MIND HOMOLOG, CHLOROPLASTIC-RELATED"/>
    <property type="match status" value="1"/>
</dbReference>
<dbReference type="Proteomes" id="UP001597186">
    <property type="component" value="Unassembled WGS sequence"/>
</dbReference>
<gene>
    <name evidence="3" type="ORF">ACFTOW_13850</name>
</gene>
<evidence type="ECO:0000256" key="1">
    <source>
        <dbReference type="ARBA" id="ARBA00022741"/>
    </source>
</evidence>
<dbReference type="Pfam" id="PF10609">
    <property type="entry name" value="ParA"/>
    <property type="match status" value="1"/>
</dbReference>
<dbReference type="RefSeq" id="WP_379916695.1">
    <property type="nucleotide sequence ID" value="NZ_JBHUDD010000113.1"/>
</dbReference>
<protein>
    <submittedName>
        <fullName evidence="3">P-loop NTPase</fullName>
    </submittedName>
</protein>
<keyword evidence="2" id="KW-0067">ATP-binding</keyword>
<dbReference type="PANTHER" id="PTHR43384:SF4">
    <property type="entry name" value="CELLULOSE BIOSYNTHESIS PROTEIN BCSQ-RELATED"/>
    <property type="match status" value="1"/>
</dbReference>
<name>A0ABW4EKE7_9RHOB</name>
<dbReference type="InterPro" id="IPR027417">
    <property type="entry name" value="P-loop_NTPase"/>
</dbReference>
<dbReference type="EMBL" id="JBHUDD010000113">
    <property type="protein sequence ID" value="MFD1510478.1"/>
    <property type="molecule type" value="Genomic_DNA"/>
</dbReference>
<evidence type="ECO:0000313" key="3">
    <source>
        <dbReference type="EMBL" id="MFD1510478.1"/>
    </source>
</evidence>
<reference evidence="4" key="1">
    <citation type="journal article" date="2019" name="Int. J. Syst. Evol. Microbiol.">
        <title>The Global Catalogue of Microorganisms (GCM) 10K type strain sequencing project: providing services to taxonomists for standard genome sequencing and annotation.</title>
        <authorList>
            <consortium name="The Broad Institute Genomics Platform"/>
            <consortium name="The Broad Institute Genome Sequencing Center for Infectious Disease"/>
            <person name="Wu L."/>
            <person name="Ma J."/>
        </authorList>
    </citation>
    <scope>NUCLEOTIDE SEQUENCE [LARGE SCALE GENOMIC DNA]</scope>
    <source>
        <strain evidence="4">CGMCC 1.12477</strain>
    </source>
</reference>
<dbReference type="SUPFAM" id="SSF52540">
    <property type="entry name" value="P-loop containing nucleoside triphosphate hydrolases"/>
    <property type="match status" value="1"/>
</dbReference>
<dbReference type="InterPro" id="IPR050625">
    <property type="entry name" value="ParA/MinD_ATPase"/>
</dbReference>
<dbReference type="InterPro" id="IPR033756">
    <property type="entry name" value="YlxH/NBP35"/>
</dbReference>
<accession>A0ABW4EKE7</accession>
<organism evidence="3 4">
    <name type="scientific">Lacimonas salitolerans</name>
    <dbReference type="NCBI Taxonomy" id="1323750"/>
    <lineage>
        <taxon>Bacteria</taxon>
        <taxon>Pseudomonadati</taxon>
        <taxon>Pseudomonadota</taxon>
        <taxon>Alphaproteobacteria</taxon>
        <taxon>Rhodobacterales</taxon>
        <taxon>Paracoccaceae</taxon>
        <taxon>Lacimonas</taxon>
    </lineage>
</organism>
<proteinExistence type="predicted"/>
<evidence type="ECO:0000313" key="4">
    <source>
        <dbReference type="Proteomes" id="UP001597186"/>
    </source>
</evidence>
<keyword evidence="1" id="KW-0547">Nucleotide-binding</keyword>